<name>A0ABD4WMD9_PRIMG</name>
<evidence type="ECO:0000313" key="3">
    <source>
        <dbReference type="Proteomes" id="UP001213771"/>
    </source>
</evidence>
<dbReference type="Proteomes" id="UP001213771">
    <property type="component" value="Unassembled WGS sequence"/>
</dbReference>
<dbReference type="EMBL" id="JARAOX010000109">
    <property type="protein sequence ID" value="MDD9781391.1"/>
    <property type="molecule type" value="Genomic_DNA"/>
</dbReference>
<feature type="compositionally biased region" description="Basic residues" evidence="1">
    <location>
        <begin position="1"/>
        <end position="28"/>
    </location>
</feature>
<reference evidence="2 3" key="1">
    <citation type="submission" date="2023-02" db="EMBL/GenBank/DDBJ databases">
        <authorList>
            <person name="Olszewska D."/>
        </authorList>
    </citation>
    <scope>NUCLEOTIDE SEQUENCE [LARGE SCALE GENOMIC DNA]</scope>
    <source>
        <strain evidence="2 3">FDU301</strain>
    </source>
</reference>
<proteinExistence type="predicted"/>
<gene>
    <name evidence="2" type="ORF">PVE99_03035</name>
</gene>
<dbReference type="RefSeq" id="WP_057237926.1">
    <property type="nucleotide sequence ID" value="NZ_JARAOX010000109.1"/>
</dbReference>
<sequence length="91" mass="10628">MPRGRTGNRRTGNRRTGNRRTSNRRTSRNRLDNFRRGDRIQVFSAGRQLDGNGIFIRVENGFLVWEDNSGNRNTTSLEVISIRRLRRGNCH</sequence>
<accession>A0ABD4WMD9</accession>
<feature type="region of interest" description="Disordered" evidence="1">
    <location>
        <begin position="1"/>
        <end position="33"/>
    </location>
</feature>
<dbReference type="AlphaFoldDB" id="A0ABD4WMD9"/>
<comment type="caution">
    <text evidence="2">The sequence shown here is derived from an EMBL/GenBank/DDBJ whole genome shotgun (WGS) entry which is preliminary data.</text>
</comment>
<evidence type="ECO:0000256" key="1">
    <source>
        <dbReference type="SAM" id="MobiDB-lite"/>
    </source>
</evidence>
<evidence type="ECO:0000313" key="2">
    <source>
        <dbReference type="EMBL" id="MDD9781391.1"/>
    </source>
</evidence>
<protein>
    <submittedName>
        <fullName evidence="2">Uncharacterized protein</fullName>
    </submittedName>
</protein>
<organism evidence="2 3">
    <name type="scientific">Priestia megaterium</name>
    <name type="common">Bacillus megaterium</name>
    <dbReference type="NCBI Taxonomy" id="1404"/>
    <lineage>
        <taxon>Bacteria</taxon>
        <taxon>Bacillati</taxon>
        <taxon>Bacillota</taxon>
        <taxon>Bacilli</taxon>
        <taxon>Bacillales</taxon>
        <taxon>Bacillaceae</taxon>
        <taxon>Priestia</taxon>
    </lineage>
</organism>